<name>A0A2H0KVJ6_9BACT</name>
<reference evidence="1 2" key="1">
    <citation type="submission" date="2017-09" db="EMBL/GenBank/DDBJ databases">
        <title>Depth-based differentiation of microbial function through sediment-hosted aquifers and enrichment of novel symbionts in the deep terrestrial subsurface.</title>
        <authorList>
            <person name="Probst A.J."/>
            <person name="Ladd B."/>
            <person name="Jarett J.K."/>
            <person name="Geller-Mcgrath D.E."/>
            <person name="Sieber C.M."/>
            <person name="Emerson J.B."/>
            <person name="Anantharaman K."/>
            <person name="Thomas B.C."/>
            <person name="Malmstrom R."/>
            <person name="Stieglmeier M."/>
            <person name="Klingl A."/>
            <person name="Woyke T."/>
            <person name="Ryan C.M."/>
            <person name="Banfield J.F."/>
        </authorList>
    </citation>
    <scope>NUCLEOTIDE SEQUENCE [LARGE SCALE GENOMIC DNA]</scope>
    <source>
        <strain evidence="1">CG11_big_fil_rev_8_21_14_0_20_40_15</strain>
    </source>
</reference>
<protein>
    <submittedName>
        <fullName evidence="1">Uncharacterized protein</fullName>
    </submittedName>
</protein>
<comment type="caution">
    <text evidence="1">The sequence shown here is derived from an EMBL/GenBank/DDBJ whole genome shotgun (WGS) entry which is preliminary data.</text>
</comment>
<evidence type="ECO:0000313" key="2">
    <source>
        <dbReference type="Proteomes" id="UP000229317"/>
    </source>
</evidence>
<dbReference type="EMBL" id="PCVO01000029">
    <property type="protein sequence ID" value="PIQ75315.1"/>
    <property type="molecule type" value="Genomic_DNA"/>
</dbReference>
<accession>A0A2H0KVJ6</accession>
<proteinExistence type="predicted"/>
<organism evidence="1 2">
    <name type="scientific">Candidatus Portnoybacteria bacterium CG11_big_fil_rev_8_21_14_0_20_40_15</name>
    <dbReference type="NCBI Taxonomy" id="1974817"/>
    <lineage>
        <taxon>Bacteria</taxon>
        <taxon>Candidatus Portnoyibacteriota</taxon>
    </lineage>
</organism>
<gene>
    <name evidence="1" type="ORF">COV84_01915</name>
</gene>
<evidence type="ECO:0000313" key="1">
    <source>
        <dbReference type="EMBL" id="PIQ75315.1"/>
    </source>
</evidence>
<dbReference type="Proteomes" id="UP000229317">
    <property type="component" value="Unassembled WGS sequence"/>
</dbReference>
<sequence>MSGGEYILQIFTNLQMDKDKVIYPELSYKIIGLLFGVWDEIGYSHKEKYIQNAVAKALR</sequence>
<dbReference type="AlphaFoldDB" id="A0A2H0KVJ6"/>